<reference evidence="2" key="1">
    <citation type="journal article" date="2021" name="J. Hered.">
        <title>Genome Assembly of Salicaceae Populus deltoides (Eastern Cottonwood) I-69 Based on Nanopore Sequencing and Hi-C Technologies.</title>
        <authorList>
            <person name="Bai S."/>
            <person name="Wu H."/>
            <person name="Zhang J."/>
            <person name="Pan Z."/>
            <person name="Zhao W."/>
            <person name="Li Z."/>
            <person name="Tong C."/>
        </authorList>
    </citation>
    <scope>NUCLEOTIDE SEQUENCE</scope>
    <source>
        <tissue evidence="2">Leaf</tissue>
    </source>
</reference>
<organism evidence="2 3">
    <name type="scientific">Populus deltoides</name>
    <name type="common">Eastern poplar</name>
    <name type="synonym">Eastern cottonwood</name>
    <dbReference type="NCBI Taxonomy" id="3696"/>
    <lineage>
        <taxon>Eukaryota</taxon>
        <taxon>Viridiplantae</taxon>
        <taxon>Streptophyta</taxon>
        <taxon>Embryophyta</taxon>
        <taxon>Tracheophyta</taxon>
        <taxon>Spermatophyta</taxon>
        <taxon>Magnoliopsida</taxon>
        <taxon>eudicotyledons</taxon>
        <taxon>Gunneridae</taxon>
        <taxon>Pentapetalae</taxon>
        <taxon>rosids</taxon>
        <taxon>fabids</taxon>
        <taxon>Malpighiales</taxon>
        <taxon>Salicaceae</taxon>
        <taxon>Saliceae</taxon>
        <taxon>Populus</taxon>
    </lineage>
</organism>
<evidence type="ECO:0000256" key="1">
    <source>
        <dbReference type="SAM" id="MobiDB-lite"/>
    </source>
</evidence>
<gene>
    <name evidence="2" type="ORF">H0E87_007343</name>
</gene>
<feature type="region of interest" description="Disordered" evidence="1">
    <location>
        <begin position="1"/>
        <end position="38"/>
    </location>
</feature>
<feature type="compositionally biased region" description="Basic and acidic residues" evidence="1">
    <location>
        <begin position="20"/>
        <end position="36"/>
    </location>
</feature>
<protein>
    <submittedName>
        <fullName evidence="2">Uncharacterized protein</fullName>
    </submittedName>
</protein>
<proteinExistence type="predicted"/>
<dbReference type="EMBL" id="JACEGQ020000003">
    <property type="protein sequence ID" value="KAH8514478.1"/>
    <property type="molecule type" value="Genomic_DNA"/>
</dbReference>
<evidence type="ECO:0000313" key="3">
    <source>
        <dbReference type="Proteomes" id="UP000807159"/>
    </source>
</evidence>
<keyword evidence="3" id="KW-1185">Reference proteome</keyword>
<sequence>MVATAQITEIHAATHRKERHSLEVQRKPAVRGKDGAMQRGWFARDTAGAGWTTDAREEMHGWRCVAVGVVGNT</sequence>
<evidence type="ECO:0000313" key="2">
    <source>
        <dbReference type="EMBL" id="KAH8514478.1"/>
    </source>
</evidence>
<dbReference type="AlphaFoldDB" id="A0A8T2ZAS2"/>
<comment type="caution">
    <text evidence="2">The sequence shown here is derived from an EMBL/GenBank/DDBJ whole genome shotgun (WGS) entry which is preliminary data.</text>
</comment>
<accession>A0A8T2ZAS2</accession>
<name>A0A8T2ZAS2_POPDE</name>
<dbReference type="Proteomes" id="UP000807159">
    <property type="component" value="Chromosome 3"/>
</dbReference>